<gene>
    <name evidence="2" type="ORF">BGZ80_011107</name>
</gene>
<feature type="compositionally biased region" description="Polar residues" evidence="1">
    <location>
        <begin position="1"/>
        <end position="20"/>
    </location>
</feature>
<sequence>MQSTIEGKSTSRNPNGSYGSPGSMFDEAFGRQRDEIAALVTFSVKEQLEDMEAKLQEKYDGINQCILEYGRYQAAPQQPVDATMVKRALTVLRENYGFHECPIPRLFIVLPKYPELREVLSRPLLNQLRLHFLCECGTHIADKGGHPLDMIHMTTHRGYDLTNPSEFFHKYGTYVLAVMRIIRDWVNKESFFKLPGGTSDYESNDVKEYFDGIKENFFILMDQTISCIEQHINRADEGAGTLSKEANLEALTRDELLQLRRYLCGEDQSHTLGGLHRVFAAERYVKWSCAKHLTETDEFKLITTRTSGQVIAEDHKVIITISSPIEARQFYSTLNDESRVRELDIKLDWDATKRELREFKDAIRNSKVVVLTLDGARFDRPLLDMINHSSRFDPIMELVFHSRMLSVKLKNFNAFRRARDSTVRATTQPNFLSSGSPDGAVNNQRQFGSLFKIRPRRLDLLRTVEALSKRHVTETLQEITMEDSFNSIYFKLNHGKVESVEAEVNLSANSVENVIQYIATGSLTKLTLTADSTPSVQWLKGNLIGLLTMNPRLTELLVRSNSIEALELLDDVIKDEFSSECKGVFRKFQMHVTASDIVTSIVEFPKDSSLRNISTYVSQRSTDLEDFFKKHGSTIKTLETNAAFTNAYAEGLAEANLTSLTLNPESLDDTGLGFMEGVIQSSKLTHLCFDFNNLQDYTQLPKAKSLLSSHKDQLTGFSLEGTGNVVGRWIREIKEVIPDRKETPRLENFALSCSPQLPHDPVITDWIAKIISTPVQPSTSEISQSTTNTSRNLKSASFRASLIFNPEREVVVGALLSYMPEMLNLDGPGTEEAQLKKLVNKSFGVSSLEREPNPQGFVSLAGVSGTRHQHRQHEQDLIKVEIPGHAILSSSLDPGVDYSTNFNAAGSSKGKHRK</sequence>
<protein>
    <submittedName>
        <fullName evidence="2">Uncharacterized protein</fullName>
    </submittedName>
</protein>
<accession>A0A9P6MUN3</accession>
<dbReference type="Proteomes" id="UP000703661">
    <property type="component" value="Unassembled WGS sequence"/>
</dbReference>
<name>A0A9P6MUN3_9FUNG</name>
<keyword evidence="3" id="KW-1185">Reference proteome</keyword>
<comment type="caution">
    <text evidence="2">The sequence shown here is derived from an EMBL/GenBank/DDBJ whole genome shotgun (WGS) entry which is preliminary data.</text>
</comment>
<dbReference type="OrthoDB" id="2341355at2759"/>
<evidence type="ECO:0000256" key="1">
    <source>
        <dbReference type="SAM" id="MobiDB-lite"/>
    </source>
</evidence>
<reference evidence="2" key="1">
    <citation type="journal article" date="2020" name="Fungal Divers.">
        <title>Resolving the Mortierellaceae phylogeny through synthesis of multi-gene phylogenetics and phylogenomics.</title>
        <authorList>
            <person name="Vandepol N."/>
            <person name="Liber J."/>
            <person name="Desiro A."/>
            <person name="Na H."/>
            <person name="Kennedy M."/>
            <person name="Barry K."/>
            <person name="Grigoriev I.V."/>
            <person name="Miller A.N."/>
            <person name="O'Donnell K."/>
            <person name="Stajich J.E."/>
            <person name="Bonito G."/>
        </authorList>
    </citation>
    <scope>NUCLEOTIDE SEQUENCE</scope>
    <source>
        <strain evidence="2">NRRL 2769</strain>
    </source>
</reference>
<dbReference type="AlphaFoldDB" id="A0A9P6MUN3"/>
<evidence type="ECO:0000313" key="2">
    <source>
        <dbReference type="EMBL" id="KAG0013393.1"/>
    </source>
</evidence>
<evidence type="ECO:0000313" key="3">
    <source>
        <dbReference type="Proteomes" id="UP000703661"/>
    </source>
</evidence>
<organism evidence="2 3">
    <name type="scientific">Entomortierella chlamydospora</name>
    <dbReference type="NCBI Taxonomy" id="101097"/>
    <lineage>
        <taxon>Eukaryota</taxon>
        <taxon>Fungi</taxon>
        <taxon>Fungi incertae sedis</taxon>
        <taxon>Mucoromycota</taxon>
        <taxon>Mortierellomycotina</taxon>
        <taxon>Mortierellomycetes</taxon>
        <taxon>Mortierellales</taxon>
        <taxon>Mortierellaceae</taxon>
        <taxon>Entomortierella</taxon>
    </lineage>
</organism>
<feature type="region of interest" description="Disordered" evidence="1">
    <location>
        <begin position="1"/>
        <end position="24"/>
    </location>
</feature>
<dbReference type="EMBL" id="JAAAID010000852">
    <property type="protein sequence ID" value="KAG0013393.1"/>
    <property type="molecule type" value="Genomic_DNA"/>
</dbReference>
<proteinExistence type="predicted"/>